<dbReference type="SUPFAM" id="SSF63829">
    <property type="entry name" value="Calcium-dependent phosphotriesterase"/>
    <property type="match status" value="1"/>
</dbReference>
<accession>A0A3N4KN43</accession>
<sequence>MTLLTILSTLALPALAQALSCTLTPDYEPPVVAPGYTLQLVVKGINTPRHITFDDRGNLLVAGDRSGIIALELAEGQDGCVEVMRRVVVAENGGLDLYHGVAVSGDGRTIFASSTTTVHAFPYNSTTLSTLPPTALITNLTNPGHITRTLYTPHTHPNTLLVSRGSESNIDAGSGDITTGRSQLKAFSTLTTGQDFTTSGTLLGWGLRNSVGVAQDNVGGVWSVENAPDSIVLEGMDVNERNPAEELNYHGLLPTALETPNYVGPSYGYPTCLTVWDPTVLPAPYSALAVGDPLPLPPVTSCSNTTAATLAFDAHTAPLDIKFHPTLPGAFVTFHGSSARKEPAGYKVSWLPFMDDTPTGEVLDVVWTRNRTGCPGACLRPVGLAVDKRGRVWFSADRSGEVWLITVLGVNGTNETESGGGGGTGANETAETGTSGGGEAGGSGSGSGSEQESAAAGRAGWDAVGVVGVAVWALLALV</sequence>
<dbReference type="InterPro" id="IPR011042">
    <property type="entry name" value="6-blade_b-propeller_TolB-like"/>
</dbReference>
<evidence type="ECO:0000256" key="2">
    <source>
        <dbReference type="SAM" id="SignalP"/>
    </source>
</evidence>
<evidence type="ECO:0000256" key="1">
    <source>
        <dbReference type="SAM" id="MobiDB-lite"/>
    </source>
</evidence>
<name>A0A3N4KN43_9PEZI</name>
<feature type="chain" id="PRO_5018006845" evidence="2">
    <location>
        <begin position="19"/>
        <end position="478"/>
    </location>
</feature>
<protein>
    <submittedName>
        <fullName evidence="4">Soluble quino protein glucose dehydrogenase</fullName>
    </submittedName>
</protein>
<evidence type="ECO:0000259" key="3">
    <source>
        <dbReference type="Pfam" id="PF22807"/>
    </source>
</evidence>
<reference evidence="4 5" key="1">
    <citation type="journal article" date="2018" name="Nat. Ecol. Evol.">
        <title>Pezizomycetes genomes reveal the molecular basis of ectomycorrhizal truffle lifestyle.</title>
        <authorList>
            <person name="Murat C."/>
            <person name="Payen T."/>
            <person name="Noel B."/>
            <person name="Kuo A."/>
            <person name="Morin E."/>
            <person name="Chen J."/>
            <person name="Kohler A."/>
            <person name="Krizsan K."/>
            <person name="Balestrini R."/>
            <person name="Da Silva C."/>
            <person name="Montanini B."/>
            <person name="Hainaut M."/>
            <person name="Levati E."/>
            <person name="Barry K.W."/>
            <person name="Belfiori B."/>
            <person name="Cichocki N."/>
            <person name="Clum A."/>
            <person name="Dockter R.B."/>
            <person name="Fauchery L."/>
            <person name="Guy J."/>
            <person name="Iotti M."/>
            <person name="Le Tacon F."/>
            <person name="Lindquist E.A."/>
            <person name="Lipzen A."/>
            <person name="Malagnac F."/>
            <person name="Mello A."/>
            <person name="Molinier V."/>
            <person name="Miyauchi S."/>
            <person name="Poulain J."/>
            <person name="Riccioni C."/>
            <person name="Rubini A."/>
            <person name="Sitrit Y."/>
            <person name="Splivallo R."/>
            <person name="Traeger S."/>
            <person name="Wang M."/>
            <person name="Zifcakova L."/>
            <person name="Wipf D."/>
            <person name="Zambonelli A."/>
            <person name="Paolocci F."/>
            <person name="Nowrousian M."/>
            <person name="Ottonello S."/>
            <person name="Baldrian P."/>
            <person name="Spatafora J.W."/>
            <person name="Henrissat B."/>
            <person name="Nagy L.G."/>
            <person name="Aury J.M."/>
            <person name="Wincker P."/>
            <person name="Grigoriev I.V."/>
            <person name="Bonfante P."/>
            <person name="Martin F.M."/>
        </authorList>
    </citation>
    <scope>NUCLEOTIDE SEQUENCE [LARGE SCALE GENOMIC DNA]</scope>
    <source>
        <strain evidence="4 5">CCBAS932</strain>
    </source>
</reference>
<keyword evidence="2" id="KW-0732">Signal</keyword>
<evidence type="ECO:0000313" key="4">
    <source>
        <dbReference type="EMBL" id="RPB10819.1"/>
    </source>
</evidence>
<feature type="compositionally biased region" description="Gly residues" evidence="1">
    <location>
        <begin position="434"/>
        <end position="447"/>
    </location>
</feature>
<dbReference type="Proteomes" id="UP000277580">
    <property type="component" value="Unassembled WGS sequence"/>
</dbReference>
<gene>
    <name evidence="4" type="ORF">P167DRAFT_606969</name>
</gene>
<dbReference type="STRING" id="1392247.A0A3N4KN43"/>
<proteinExistence type="predicted"/>
<organism evidence="4 5">
    <name type="scientific">Morchella conica CCBAS932</name>
    <dbReference type="NCBI Taxonomy" id="1392247"/>
    <lineage>
        <taxon>Eukaryota</taxon>
        <taxon>Fungi</taxon>
        <taxon>Dikarya</taxon>
        <taxon>Ascomycota</taxon>
        <taxon>Pezizomycotina</taxon>
        <taxon>Pezizomycetes</taxon>
        <taxon>Pezizales</taxon>
        <taxon>Morchellaceae</taxon>
        <taxon>Morchella</taxon>
    </lineage>
</organism>
<feature type="signal peptide" evidence="2">
    <location>
        <begin position="1"/>
        <end position="18"/>
    </location>
</feature>
<dbReference type="AlphaFoldDB" id="A0A3N4KN43"/>
<dbReference type="EMBL" id="ML119140">
    <property type="protein sequence ID" value="RPB10819.1"/>
    <property type="molecule type" value="Genomic_DNA"/>
</dbReference>
<dbReference type="Gene3D" id="2.120.10.30">
    <property type="entry name" value="TolB, C-terminal domain"/>
    <property type="match status" value="1"/>
</dbReference>
<dbReference type="InterPro" id="IPR054539">
    <property type="entry name" value="Beta-prop_PDH"/>
</dbReference>
<feature type="region of interest" description="Disordered" evidence="1">
    <location>
        <begin position="414"/>
        <end position="454"/>
    </location>
</feature>
<dbReference type="InParanoid" id="A0A3N4KN43"/>
<dbReference type="Pfam" id="PF22807">
    <property type="entry name" value="TrAA12"/>
    <property type="match status" value="1"/>
</dbReference>
<evidence type="ECO:0000313" key="5">
    <source>
        <dbReference type="Proteomes" id="UP000277580"/>
    </source>
</evidence>
<dbReference type="OrthoDB" id="507128at2759"/>
<feature type="domain" description="Pyrroloquinoline quinone-dependent pyranose dehydrogenase beta-propeller" evidence="3">
    <location>
        <begin position="30"/>
        <end position="406"/>
    </location>
</feature>
<keyword evidence="5" id="KW-1185">Reference proteome</keyword>